<protein>
    <recommendedName>
        <fullName evidence="3">MBL fold metallo-hydrolase</fullName>
    </recommendedName>
</protein>
<organism evidence="1 2">
    <name type="scientific">Qipengyuania psychrotolerans</name>
    <dbReference type="NCBI Taxonomy" id="2867238"/>
    <lineage>
        <taxon>Bacteria</taxon>
        <taxon>Pseudomonadati</taxon>
        <taxon>Pseudomonadota</taxon>
        <taxon>Alphaproteobacteria</taxon>
        <taxon>Sphingomonadales</taxon>
        <taxon>Erythrobacteraceae</taxon>
        <taxon>Qipengyuania</taxon>
    </lineage>
</organism>
<reference evidence="1 2" key="1">
    <citation type="submission" date="2021-08" db="EMBL/GenBank/DDBJ databases">
        <title>Comparative Genomics Analysis of the Genus Qipengyuania Reveals Extensive Genetic Diversity and Metabolic Versatility, Including the Description of Fifteen Novel Species.</title>
        <authorList>
            <person name="Liu Y."/>
        </authorList>
    </citation>
    <scope>NUCLEOTIDE SEQUENCE [LARGE SCALE GENOMIC DNA]</scope>
    <source>
        <strain evidence="1 2">1XM2-8</strain>
    </source>
</reference>
<dbReference type="EMBL" id="CP081297">
    <property type="protein sequence ID" value="QZD87901.1"/>
    <property type="molecule type" value="Genomic_DNA"/>
</dbReference>
<dbReference type="RefSeq" id="WP_221423435.1">
    <property type="nucleotide sequence ID" value="NZ_CP081297.1"/>
</dbReference>
<gene>
    <name evidence="1" type="ORF">K3166_04205</name>
</gene>
<name>A0ABX8ZGP0_9SPHN</name>
<dbReference type="SUPFAM" id="SSF56281">
    <property type="entry name" value="Metallo-hydrolase/oxidoreductase"/>
    <property type="match status" value="1"/>
</dbReference>
<evidence type="ECO:0008006" key="3">
    <source>
        <dbReference type="Google" id="ProtNLM"/>
    </source>
</evidence>
<keyword evidence="2" id="KW-1185">Reference proteome</keyword>
<dbReference type="InterPro" id="IPR036866">
    <property type="entry name" value="RibonucZ/Hydroxyglut_hydro"/>
</dbReference>
<dbReference type="Proteomes" id="UP000824280">
    <property type="component" value="Chromosome"/>
</dbReference>
<evidence type="ECO:0000313" key="2">
    <source>
        <dbReference type="Proteomes" id="UP000824280"/>
    </source>
</evidence>
<accession>A0ABX8ZGP0</accession>
<evidence type="ECO:0000313" key="1">
    <source>
        <dbReference type="EMBL" id="QZD87901.1"/>
    </source>
</evidence>
<proteinExistence type="predicted"/>
<sequence length="256" mass="28722">MTDRLVKLADGFWSVRGEFRIGLLDIGTQCALVRLADGDFVFLDSYTLSDSIMDEVDAIIGDRSKVRAILNVHPFHTIHCEWMHNAFPEADLYGTARHLKKFPELPWQDVQCEESAMAERFGDDFAFSVPRGVPLVSDDESVHFSSVLVFHRASGTIHVDDTFNYLRKGFPLSLLPITGRLDFHMTLGKALEPRAGAADEFRDWAINLGIEWADAKRLASAHNAVFSFDKVAFPNMLGEALGRVKPVLDRHPSKYG</sequence>